<dbReference type="PROSITE" id="PS50885">
    <property type="entry name" value="HAMP"/>
    <property type="match status" value="1"/>
</dbReference>
<keyword evidence="6 11" id="KW-0812">Transmembrane</keyword>
<dbReference type="InterPro" id="IPR004358">
    <property type="entry name" value="Sig_transdc_His_kin-like_C"/>
</dbReference>
<dbReference type="AlphaFoldDB" id="A0A368Z8V5"/>
<keyword evidence="7 14" id="KW-0418">Kinase</keyword>
<feature type="transmembrane region" description="Helical" evidence="11">
    <location>
        <begin position="164"/>
        <end position="187"/>
    </location>
</feature>
<reference evidence="14 15" key="1">
    <citation type="submission" date="2018-07" db="EMBL/GenBank/DDBJ databases">
        <title>Genomic Encyclopedia of Type Strains, Phase III (KMG-III): the genomes of soil and plant-associated and newly described type strains.</title>
        <authorList>
            <person name="Whitman W."/>
        </authorList>
    </citation>
    <scope>NUCLEOTIDE SEQUENCE [LARGE SCALE GENOMIC DNA]</scope>
    <source>
        <strain evidence="14 15">CECT 8525</strain>
    </source>
</reference>
<dbReference type="GO" id="GO:0004673">
    <property type="term" value="F:protein histidine kinase activity"/>
    <property type="evidence" value="ECO:0007669"/>
    <property type="project" value="UniProtKB-EC"/>
</dbReference>
<dbReference type="InterPro" id="IPR005467">
    <property type="entry name" value="His_kinase_dom"/>
</dbReference>
<evidence type="ECO:0000256" key="9">
    <source>
        <dbReference type="ARBA" id="ARBA00023012"/>
    </source>
</evidence>
<comment type="subcellular location">
    <subcellularLocation>
        <location evidence="2">Membrane</location>
    </subcellularLocation>
</comment>
<dbReference type="PANTHER" id="PTHR45436">
    <property type="entry name" value="SENSOR HISTIDINE KINASE YKOH"/>
    <property type="match status" value="1"/>
</dbReference>
<keyword evidence="15" id="KW-1185">Reference proteome</keyword>
<keyword evidence="4" id="KW-0597">Phosphoprotein</keyword>
<dbReference type="InterPro" id="IPR003594">
    <property type="entry name" value="HATPase_dom"/>
</dbReference>
<name>A0A368Z8V5_9RHOB</name>
<organism evidence="14 15">
    <name type="scientific">Paracoccus lutimaris</name>
    <dbReference type="NCBI Taxonomy" id="1490030"/>
    <lineage>
        <taxon>Bacteria</taxon>
        <taxon>Pseudomonadati</taxon>
        <taxon>Pseudomonadota</taxon>
        <taxon>Alphaproteobacteria</taxon>
        <taxon>Rhodobacterales</taxon>
        <taxon>Paracoccaceae</taxon>
        <taxon>Paracoccus</taxon>
    </lineage>
</organism>
<evidence type="ECO:0000259" key="13">
    <source>
        <dbReference type="PROSITE" id="PS50885"/>
    </source>
</evidence>
<feature type="domain" description="HAMP" evidence="13">
    <location>
        <begin position="184"/>
        <end position="235"/>
    </location>
</feature>
<dbReference type="SUPFAM" id="SSF55874">
    <property type="entry name" value="ATPase domain of HSP90 chaperone/DNA topoisomerase II/histidine kinase"/>
    <property type="match status" value="1"/>
</dbReference>
<feature type="transmembrane region" description="Helical" evidence="11">
    <location>
        <begin position="12"/>
        <end position="35"/>
    </location>
</feature>
<dbReference type="Pfam" id="PF02518">
    <property type="entry name" value="HATPase_c"/>
    <property type="match status" value="1"/>
</dbReference>
<comment type="caution">
    <text evidence="14">The sequence shown here is derived from an EMBL/GenBank/DDBJ whole genome shotgun (WGS) entry which is preliminary data.</text>
</comment>
<evidence type="ECO:0000256" key="3">
    <source>
        <dbReference type="ARBA" id="ARBA00012438"/>
    </source>
</evidence>
<evidence type="ECO:0000256" key="5">
    <source>
        <dbReference type="ARBA" id="ARBA00022679"/>
    </source>
</evidence>
<dbReference type="GO" id="GO:0005886">
    <property type="term" value="C:plasma membrane"/>
    <property type="evidence" value="ECO:0007669"/>
    <property type="project" value="TreeGrafter"/>
</dbReference>
<evidence type="ECO:0000256" key="1">
    <source>
        <dbReference type="ARBA" id="ARBA00000085"/>
    </source>
</evidence>
<comment type="catalytic activity">
    <reaction evidence="1">
        <text>ATP + protein L-histidine = ADP + protein N-phospho-L-histidine.</text>
        <dbReference type="EC" id="2.7.13.3"/>
    </reaction>
</comment>
<evidence type="ECO:0000313" key="15">
    <source>
        <dbReference type="Proteomes" id="UP000253345"/>
    </source>
</evidence>
<dbReference type="Proteomes" id="UP000253345">
    <property type="component" value="Unassembled WGS sequence"/>
</dbReference>
<dbReference type="GO" id="GO:0000160">
    <property type="term" value="P:phosphorelay signal transduction system"/>
    <property type="evidence" value="ECO:0007669"/>
    <property type="project" value="UniProtKB-KW"/>
</dbReference>
<dbReference type="SMART" id="SM00387">
    <property type="entry name" value="HATPase_c"/>
    <property type="match status" value="1"/>
</dbReference>
<dbReference type="InterPro" id="IPR036890">
    <property type="entry name" value="HATPase_C_sf"/>
</dbReference>
<accession>A0A368Z8V5</accession>
<dbReference type="InterPro" id="IPR050428">
    <property type="entry name" value="TCS_sensor_his_kinase"/>
</dbReference>
<sequence>MILPRDSIRGRLIGLAMVLTGVALVAGYLAIAAILEDFIAGRFDAETSAVADTLIAGATIDDAGRLNAGPAPSDPRFQIPFSGWFWQLAQDGRVVAKSPSLFDNVLNPPDADFSGGAGIGPDGAALRVTRYRFTLPDSSGALAVTVTAPQAEIDDSMARLRRPLAISLTVLGLALALASFFQVAAGLRSLDRLGRDIREIGAGRSEALPLPRVAELRPVAHEINALIEQNRKVLARTREHVGNLAHSLKTPLAALDNSLPPDHPGHALVARMDRQIGWHLRRARSSGAARLLGSHTPVAPVVEDILLVLRRPITDSGLTVQVELPPSLAFAGERQDLEEMIGNLVENAVKWATGRIRISGRAQGTDRLLIAIEDDGPGMSEEDYAQALSRGTRLDENGPPGTGLGLAIVSDLAALHGGRLGLERASGLGGLRASLDLPG</sequence>
<keyword evidence="10 11" id="KW-0472">Membrane</keyword>
<keyword evidence="8 11" id="KW-1133">Transmembrane helix</keyword>
<evidence type="ECO:0000256" key="10">
    <source>
        <dbReference type="ARBA" id="ARBA00023136"/>
    </source>
</evidence>
<feature type="domain" description="Histidine kinase" evidence="12">
    <location>
        <begin position="243"/>
        <end position="439"/>
    </location>
</feature>
<evidence type="ECO:0000256" key="7">
    <source>
        <dbReference type="ARBA" id="ARBA00022777"/>
    </source>
</evidence>
<evidence type="ECO:0000256" key="4">
    <source>
        <dbReference type="ARBA" id="ARBA00022553"/>
    </source>
</evidence>
<keyword evidence="9" id="KW-0902">Two-component regulatory system</keyword>
<protein>
    <recommendedName>
        <fullName evidence="3">histidine kinase</fullName>
        <ecNumber evidence="3">2.7.13.3</ecNumber>
    </recommendedName>
</protein>
<dbReference type="InterPro" id="IPR003660">
    <property type="entry name" value="HAMP_dom"/>
</dbReference>
<dbReference type="PANTHER" id="PTHR45436:SF5">
    <property type="entry name" value="SENSOR HISTIDINE KINASE TRCS"/>
    <property type="match status" value="1"/>
</dbReference>
<proteinExistence type="predicted"/>
<evidence type="ECO:0000256" key="6">
    <source>
        <dbReference type="ARBA" id="ARBA00022692"/>
    </source>
</evidence>
<evidence type="ECO:0000313" key="14">
    <source>
        <dbReference type="EMBL" id="RCW88890.1"/>
    </source>
</evidence>
<keyword evidence="5" id="KW-0808">Transferase</keyword>
<evidence type="ECO:0000256" key="2">
    <source>
        <dbReference type="ARBA" id="ARBA00004370"/>
    </source>
</evidence>
<dbReference type="PROSITE" id="PS50109">
    <property type="entry name" value="HIS_KIN"/>
    <property type="match status" value="1"/>
</dbReference>
<gene>
    <name evidence="14" type="ORF">DFP89_101328</name>
</gene>
<evidence type="ECO:0000256" key="8">
    <source>
        <dbReference type="ARBA" id="ARBA00022989"/>
    </source>
</evidence>
<evidence type="ECO:0000259" key="12">
    <source>
        <dbReference type="PROSITE" id="PS50109"/>
    </source>
</evidence>
<dbReference type="PRINTS" id="PR00344">
    <property type="entry name" value="BCTRLSENSOR"/>
</dbReference>
<dbReference type="EC" id="2.7.13.3" evidence="3"/>
<dbReference type="RefSeq" id="WP_114347630.1">
    <property type="nucleotide sequence ID" value="NZ_QPJL01000001.1"/>
</dbReference>
<evidence type="ECO:0000256" key="11">
    <source>
        <dbReference type="SAM" id="Phobius"/>
    </source>
</evidence>
<dbReference type="EMBL" id="QPJL01000001">
    <property type="protein sequence ID" value="RCW88890.1"/>
    <property type="molecule type" value="Genomic_DNA"/>
</dbReference>
<dbReference type="OrthoDB" id="9815202at2"/>
<dbReference type="Gene3D" id="3.30.565.10">
    <property type="entry name" value="Histidine kinase-like ATPase, C-terminal domain"/>
    <property type="match status" value="1"/>
</dbReference>